<evidence type="ECO:0000313" key="5">
    <source>
        <dbReference type="Proteomes" id="UP000426027"/>
    </source>
</evidence>
<dbReference type="Pfam" id="PF00534">
    <property type="entry name" value="Glycos_transf_1"/>
    <property type="match status" value="1"/>
</dbReference>
<keyword evidence="5" id="KW-1185">Reference proteome</keyword>
<sequence length="396" mass="44799">MILLNAMVDQQGYVLWLCSWYPNKLEPLAGDFIQRHAKAVAAKLPVHVLTIVVDESAQITRKMLVEKRVEGHLTETIVYVHLGLKGPKIWQKWQQWKAMQRVMFEQTNLLEKTVGKPLLIHAHVAIYAGLLAHQLALHWQLPYYISEHWTEYLPEAQPNFRKANPWLRWQWRKSMRAADNRSAVSSYLAETLRDMCGKPVLRIPNVVDTSIFAPQATTADRTRLIHISTFSHQKQPLQILQAFAQLLADKPKALLVMIGPERPALKAAATMLGIGHAVQWQTEVPQQQLVHEMAQSKALILYSAFETFGCVVIEAWATGIPVIASDIPPMRELLNNRPGNWLVPLNNTAALAAAMSEALASKKKVNPSGFMQLDLAEFSFENVAEAFYKFYGINML</sequence>
<dbReference type="InterPro" id="IPR001296">
    <property type="entry name" value="Glyco_trans_1"/>
</dbReference>
<accession>A0A6I6GII0</accession>
<protein>
    <submittedName>
        <fullName evidence="4">Glycosyltransferase</fullName>
    </submittedName>
</protein>
<dbReference type="InterPro" id="IPR028098">
    <property type="entry name" value="Glyco_trans_4-like_N"/>
</dbReference>
<dbReference type="GO" id="GO:0016757">
    <property type="term" value="F:glycosyltransferase activity"/>
    <property type="evidence" value="ECO:0007669"/>
    <property type="project" value="InterPro"/>
</dbReference>
<dbReference type="AlphaFoldDB" id="A0A6I6GII0"/>
<dbReference type="PANTHER" id="PTHR46401:SF2">
    <property type="entry name" value="GLYCOSYLTRANSFERASE WBBK-RELATED"/>
    <property type="match status" value="1"/>
</dbReference>
<dbReference type="Proteomes" id="UP000426027">
    <property type="component" value="Chromosome"/>
</dbReference>
<reference evidence="4 5" key="1">
    <citation type="submission" date="2019-11" db="EMBL/GenBank/DDBJ databases">
        <authorList>
            <person name="Im W.T."/>
        </authorList>
    </citation>
    <scope>NUCLEOTIDE SEQUENCE [LARGE SCALE GENOMIC DNA]</scope>
    <source>
        <strain evidence="4 5">SB-02</strain>
    </source>
</reference>
<evidence type="ECO:0000313" key="4">
    <source>
        <dbReference type="EMBL" id="QGW28225.1"/>
    </source>
</evidence>
<gene>
    <name evidence="4" type="ORF">GLV81_09060</name>
</gene>
<proteinExistence type="predicted"/>
<evidence type="ECO:0000259" key="3">
    <source>
        <dbReference type="Pfam" id="PF13439"/>
    </source>
</evidence>
<dbReference type="KEGG" id="fls:GLV81_09060"/>
<feature type="domain" description="Glycosyltransferase subfamily 4-like N-terminal" evidence="3">
    <location>
        <begin position="78"/>
        <end position="210"/>
    </location>
</feature>
<feature type="domain" description="Glycosyl transferase family 1" evidence="2">
    <location>
        <begin position="215"/>
        <end position="364"/>
    </location>
</feature>
<dbReference type="SUPFAM" id="SSF53756">
    <property type="entry name" value="UDP-Glycosyltransferase/glycogen phosphorylase"/>
    <property type="match status" value="1"/>
</dbReference>
<dbReference type="Pfam" id="PF13439">
    <property type="entry name" value="Glyco_transf_4"/>
    <property type="match status" value="1"/>
</dbReference>
<dbReference type="Gene3D" id="3.40.50.2000">
    <property type="entry name" value="Glycogen Phosphorylase B"/>
    <property type="match status" value="2"/>
</dbReference>
<dbReference type="GO" id="GO:0009103">
    <property type="term" value="P:lipopolysaccharide biosynthetic process"/>
    <property type="evidence" value="ECO:0007669"/>
    <property type="project" value="TreeGrafter"/>
</dbReference>
<organism evidence="4 5">
    <name type="scientific">Phnomibacter ginsenosidimutans</name>
    <dbReference type="NCBI Taxonomy" id="2676868"/>
    <lineage>
        <taxon>Bacteria</taxon>
        <taxon>Pseudomonadati</taxon>
        <taxon>Bacteroidota</taxon>
        <taxon>Chitinophagia</taxon>
        <taxon>Chitinophagales</taxon>
        <taxon>Chitinophagaceae</taxon>
        <taxon>Phnomibacter</taxon>
    </lineage>
</organism>
<name>A0A6I6GII0_9BACT</name>
<evidence type="ECO:0000259" key="2">
    <source>
        <dbReference type="Pfam" id="PF00534"/>
    </source>
</evidence>
<dbReference type="PANTHER" id="PTHR46401">
    <property type="entry name" value="GLYCOSYLTRANSFERASE WBBK-RELATED"/>
    <property type="match status" value="1"/>
</dbReference>
<keyword evidence="1 4" id="KW-0808">Transferase</keyword>
<dbReference type="EMBL" id="CP046566">
    <property type="protein sequence ID" value="QGW28225.1"/>
    <property type="molecule type" value="Genomic_DNA"/>
</dbReference>
<evidence type="ECO:0000256" key="1">
    <source>
        <dbReference type="ARBA" id="ARBA00022679"/>
    </source>
</evidence>